<gene>
    <name evidence="1" type="ORF">H0921_03115</name>
</gene>
<name>A0A7V8VBT1_9BACT</name>
<dbReference type="EMBL" id="JACEFB010000001">
    <property type="protein sequence ID" value="MBA2225148.1"/>
    <property type="molecule type" value="Genomic_DNA"/>
</dbReference>
<accession>A0A7V8VBT1</accession>
<dbReference type="Proteomes" id="UP000542342">
    <property type="component" value="Unassembled WGS sequence"/>
</dbReference>
<organism evidence="1 2">
    <name type="scientific">Thermogemmata fonticola</name>
    <dbReference type="NCBI Taxonomy" id="2755323"/>
    <lineage>
        <taxon>Bacteria</taxon>
        <taxon>Pseudomonadati</taxon>
        <taxon>Planctomycetota</taxon>
        <taxon>Planctomycetia</taxon>
        <taxon>Gemmatales</taxon>
        <taxon>Gemmataceae</taxon>
        <taxon>Thermogemmata</taxon>
    </lineage>
</organism>
<protein>
    <submittedName>
        <fullName evidence="1">Uncharacterized protein</fullName>
    </submittedName>
</protein>
<dbReference type="RefSeq" id="WP_194536539.1">
    <property type="nucleotide sequence ID" value="NZ_JACEFB010000001.1"/>
</dbReference>
<reference evidence="1 2" key="1">
    <citation type="submission" date="2020-07" db="EMBL/GenBank/DDBJ databases">
        <title>Thermogemmata thermophila gen. nov., sp. nov., a novel moderate thermophilic planctomycete from a Kamchatka hot spring.</title>
        <authorList>
            <person name="Elcheninov A.G."/>
            <person name="Podosokorskaya O.A."/>
            <person name="Kovaleva O.L."/>
            <person name="Novikov A."/>
            <person name="Bonch-Osmolovskaya E.A."/>
            <person name="Toshchakov S.V."/>
            <person name="Kublanov I.V."/>
        </authorList>
    </citation>
    <scope>NUCLEOTIDE SEQUENCE [LARGE SCALE GENOMIC DNA]</scope>
    <source>
        <strain evidence="1 2">2918</strain>
    </source>
</reference>
<sequence>MASRGTDSSGDEYRLRLEEELFGFRQCCSTLRQFAASSNSGQSATPAAATPAHDLCAPMTLYRFHGGNSEDNLALACPT</sequence>
<evidence type="ECO:0000313" key="1">
    <source>
        <dbReference type="EMBL" id="MBA2225148.1"/>
    </source>
</evidence>
<evidence type="ECO:0000313" key="2">
    <source>
        <dbReference type="Proteomes" id="UP000542342"/>
    </source>
</evidence>
<proteinExistence type="predicted"/>
<dbReference type="AlphaFoldDB" id="A0A7V8VBT1"/>
<comment type="caution">
    <text evidence="1">The sequence shown here is derived from an EMBL/GenBank/DDBJ whole genome shotgun (WGS) entry which is preliminary data.</text>
</comment>
<keyword evidence="2" id="KW-1185">Reference proteome</keyword>